<sequence length="340" mass="36110">MWEGRALGARRDIAALAKAGLGIAELHAAAIDLVDRVVPADLSCWAMLDPDTTAISSMTSGAARVPPRYDPLLAEFEYGGTEPHTFTELARRPVPVARLSDLSRRVRERSGRVNEVWRPLGLSHELRTVFRVGPVPWGAAGMVRRGEFSDREVEFMAALAPALAAATRVAARTGGHRGDGESAVVVAGPDGALRAATAAVEAWRAQLDRLGPNRFAVLLRAVVVGARAAASGSFVVRVRAAAGGWILLRGDRLLSGGEDGDETVVTLDWARGEELRRLIFAAHGLSARERDVCHEVLAGRPTSEIAAALAISGHTVQDHLKSVFAKLGVRSRGELVAALA</sequence>
<dbReference type="PANTHER" id="PTHR44688:SF16">
    <property type="entry name" value="DNA-BINDING TRANSCRIPTIONAL ACTIVATOR DEVR_DOSR"/>
    <property type="match status" value="1"/>
</dbReference>
<protein>
    <submittedName>
        <fullName evidence="5">DNA-binding CsgD family transcriptional regulator</fullName>
    </submittedName>
</protein>
<dbReference type="SUPFAM" id="SSF46894">
    <property type="entry name" value="C-terminal effector domain of the bipartite response regulators"/>
    <property type="match status" value="1"/>
</dbReference>
<accession>A0A2T0LWM7</accession>
<dbReference type="InterPro" id="IPR000792">
    <property type="entry name" value="Tscrpt_reg_LuxR_C"/>
</dbReference>
<dbReference type="PROSITE" id="PS00622">
    <property type="entry name" value="HTH_LUXR_1"/>
    <property type="match status" value="1"/>
</dbReference>
<evidence type="ECO:0000313" key="6">
    <source>
        <dbReference type="Proteomes" id="UP000238362"/>
    </source>
</evidence>
<dbReference type="InterPro" id="IPR016032">
    <property type="entry name" value="Sig_transdc_resp-reg_C-effctor"/>
</dbReference>
<gene>
    <name evidence="5" type="ORF">B0I33_104185</name>
</gene>
<dbReference type="Gene3D" id="1.10.10.10">
    <property type="entry name" value="Winged helix-like DNA-binding domain superfamily/Winged helix DNA-binding domain"/>
    <property type="match status" value="1"/>
</dbReference>
<dbReference type="EMBL" id="PVNH01000004">
    <property type="protein sequence ID" value="PRX48369.1"/>
    <property type="molecule type" value="Genomic_DNA"/>
</dbReference>
<keyword evidence="3" id="KW-0804">Transcription</keyword>
<organism evidence="5 6">
    <name type="scientific">Prauserella shujinwangii</name>
    <dbReference type="NCBI Taxonomy" id="1453103"/>
    <lineage>
        <taxon>Bacteria</taxon>
        <taxon>Bacillati</taxon>
        <taxon>Actinomycetota</taxon>
        <taxon>Actinomycetes</taxon>
        <taxon>Pseudonocardiales</taxon>
        <taxon>Pseudonocardiaceae</taxon>
        <taxon>Prauserella</taxon>
    </lineage>
</organism>
<evidence type="ECO:0000259" key="4">
    <source>
        <dbReference type="PROSITE" id="PS50043"/>
    </source>
</evidence>
<comment type="caution">
    <text evidence="5">The sequence shown here is derived from an EMBL/GenBank/DDBJ whole genome shotgun (WGS) entry which is preliminary data.</text>
</comment>
<dbReference type="GO" id="GO:0003677">
    <property type="term" value="F:DNA binding"/>
    <property type="evidence" value="ECO:0007669"/>
    <property type="project" value="UniProtKB-KW"/>
</dbReference>
<keyword evidence="1" id="KW-0805">Transcription regulation</keyword>
<dbReference type="AlphaFoldDB" id="A0A2T0LWM7"/>
<dbReference type="PANTHER" id="PTHR44688">
    <property type="entry name" value="DNA-BINDING TRANSCRIPTIONAL ACTIVATOR DEVR_DOSR"/>
    <property type="match status" value="1"/>
</dbReference>
<dbReference type="PRINTS" id="PR00038">
    <property type="entry name" value="HTHLUXR"/>
</dbReference>
<keyword evidence="6" id="KW-1185">Reference proteome</keyword>
<proteinExistence type="predicted"/>
<dbReference type="GO" id="GO:0006355">
    <property type="term" value="P:regulation of DNA-templated transcription"/>
    <property type="evidence" value="ECO:0007669"/>
    <property type="project" value="InterPro"/>
</dbReference>
<reference evidence="5 6" key="1">
    <citation type="submission" date="2018-03" db="EMBL/GenBank/DDBJ databases">
        <title>Genomic Encyclopedia of Type Strains, Phase III (KMG-III): the genomes of soil and plant-associated and newly described type strains.</title>
        <authorList>
            <person name="Whitman W."/>
        </authorList>
    </citation>
    <scope>NUCLEOTIDE SEQUENCE [LARGE SCALE GENOMIC DNA]</scope>
    <source>
        <strain evidence="5 6">CGMCC 4.7125</strain>
    </source>
</reference>
<dbReference type="CDD" id="cd06170">
    <property type="entry name" value="LuxR_C_like"/>
    <property type="match status" value="1"/>
</dbReference>
<dbReference type="Proteomes" id="UP000238362">
    <property type="component" value="Unassembled WGS sequence"/>
</dbReference>
<feature type="domain" description="HTH luxR-type" evidence="4">
    <location>
        <begin position="278"/>
        <end position="340"/>
    </location>
</feature>
<dbReference type="Pfam" id="PF00196">
    <property type="entry name" value="GerE"/>
    <property type="match status" value="1"/>
</dbReference>
<dbReference type="InterPro" id="IPR036388">
    <property type="entry name" value="WH-like_DNA-bd_sf"/>
</dbReference>
<dbReference type="OrthoDB" id="9815744at2"/>
<dbReference type="SMART" id="SM00421">
    <property type="entry name" value="HTH_LUXR"/>
    <property type="match status" value="1"/>
</dbReference>
<evidence type="ECO:0000256" key="2">
    <source>
        <dbReference type="ARBA" id="ARBA00023125"/>
    </source>
</evidence>
<evidence type="ECO:0000256" key="1">
    <source>
        <dbReference type="ARBA" id="ARBA00023015"/>
    </source>
</evidence>
<dbReference type="PROSITE" id="PS50043">
    <property type="entry name" value="HTH_LUXR_2"/>
    <property type="match status" value="1"/>
</dbReference>
<name>A0A2T0LWM7_9PSEU</name>
<keyword evidence="2 5" id="KW-0238">DNA-binding</keyword>
<evidence type="ECO:0000313" key="5">
    <source>
        <dbReference type="EMBL" id="PRX48369.1"/>
    </source>
</evidence>
<evidence type="ECO:0000256" key="3">
    <source>
        <dbReference type="ARBA" id="ARBA00023163"/>
    </source>
</evidence>
<dbReference type="RefSeq" id="WP_106178464.1">
    <property type="nucleotide sequence ID" value="NZ_PVNH01000004.1"/>
</dbReference>